<dbReference type="PANTHER" id="PTHR43135">
    <property type="entry name" value="ALPHA-D-RIBOSE 1-METHYLPHOSPHONATE 5-TRIPHOSPHATE DIPHOSPHATASE"/>
    <property type="match status" value="1"/>
</dbReference>
<dbReference type="InterPro" id="IPR006680">
    <property type="entry name" value="Amidohydro-rel"/>
</dbReference>
<feature type="domain" description="Amidohydrolase-related" evidence="2">
    <location>
        <begin position="80"/>
        <end position="427"/>
    </location>
</feature>
<dbReference type="CDD" id="cd01299">
    <property type="entry name" value="Met_dep_hydrolase_A"/>
    <property type="match status" value="1"/>
</dbReference>
<proteinExistence type="predicted"/>
<feature type="signal peptide" evidence="1">
    <location>
        <begin position="1"/>
        <end position="25"/>
    </location>
</feature>
<comment type="caution">
    <text evidence="3">The sequence shown here is derived from an EMBL/GenBank/DDBJ whole genome shotgun (WGS) entry which is preliminary data.</text>
</comment>
<dbReference type="PANTHER" id="PTHR43135:SF3">
    <property type="entry name" value="ALPHA-D-RIBOSE 1-METHYLPHOSPHONATE 5-TRIPHOSPHATE DIPHOSPHATASE"/>
    <property type="match status" value="1"/>
</dbReference>
<keyword evidence="4" id="KW-1185">Reference proteome</keyword>
<dbReference type="Pfam" id="PF01979">
    <property type="entry name" value="Amidohydro_1"/>
    <property type="match status" value="1"/>
</dbReference>
<organism evidence="3 4">
    <name type="scientific">Erythrobacter crassostreae</name>
    <dbReference type="NCBI Taxonomy" id="2828328"/>
    <lineage>
        <taxon>Bacteria</taxon>
        <taxon>Pseudomonadati</taxon>
        <taxon>Pseudomonadota</taxon>
        <taxon>Alphaproteobacteria</taxon>
        <taxon>Sphingomonadales</taxon>
        <taxon>Erythrobacteraceae</taxon>
        <taxon>Erythrobacter/Porphyrobacter group</taxon>
        <taxon>Erythrobacter</taxon>
    </lineage>
</organism>
<sequence>MIQMKVLTKLAVPAIAALAMSGAPANAETIAVRAGSVIVDANSEPTGPATILIEDGKVVAIFEGASESVVDREIDLSDKTVLPGLIDLHTHLSGDPSGEFWRAATNPPEWYTLIAAKNARITALAGFTTVRDLGSRTDQVTQSLRRATESGVVAGPRIVTSARTIAIVGGHGDTNGFNKHVNDAIGSDFSCTGPIECSEKVRTASKYGADLIKITATGGVLSQQGRGLEAHFTDEEMKSIVDTAETLGLKVAAHAHGARGIEAAARAGVHTIEHGTYIDEAAARAMNANGTTLVPTLMAFEGIKKNLGKGFYTPVVEDKIRAVATFAGTIVERAIEYDVKVAFGTDAGVFPHGENAGEFALMKAGGMSDRQALASATTVAAEILGLETEIGRIAAGYSADIIAVDGNPLTDVTVLEDVDFVMVRGRVIE</sequence>
<dbReference type="InterPro" id="IPR057744">
    <property type="entry name" value="OTAase-like"/>
</dbReference>
<dbReference type="Proteomes" id="UP001138681">
    <property type="component" value="Unassembled WGS sequence"/>
</dbReference>
<dbReference type="InterPro" id="IPR051781">
    <property type="entry name" value="Metallo-dep_Hydrolase"/>
</dbReference>
<evidence type="ECO:0000259" key="2">
    <source>
        <dbReference type="Pfam" id="PF01979"/>
    </source>
</evidence>
<accession>A0A9X1F201</accession>
<evidence type="ECO:0000256" key="1">
    <source>
        <dbReference type="SAM" id="SignalP"/>
    </source>
</evidence>
<evidence type="ECO:0000313" key="4">
    <source>
        <dbReference type="Proteomes" id="UP001138681"/>
    </source>
</evidence>
<keyword evidence="1" id="KW-0732">Signal</keyword>
<feature type="chain" id="PRO_5040876092" evidence="1">
    <location>
        <begin position="26"/>
        <end position="429"/>
    </location>
</feature>
<evidence type="ECO:0000313" key="3">
    <source>
        <dbReference type="EMBL" id="MBV7258058.1"/>
    </source>
</evidence>
<dbReference type="EMBL" id="JAGSPC010000001">
    <property type="protein sequence ID" value="MBV7258058.1"/>
    <property type="molecule type" value="Genomic_DNA"/>
</dbReference>
<protein>
    <submittedName>
        <fullName evidence="3">Amidohydrolase family protein</fullName>
    </submittedName>
</protein>
<reference evidence="3" key="1">
    <citation type="submission" date="2021-04" db="EMBL/GenBank/DDBJ databases">
        <authorList>
            <person name="Pira H."/>
            <person name="Risdian C."/>
            <person name="Wink J."/>
        </authorList>
    </citation>
    <scope>NUCLEOTIDE SEQUENCE</scope>
    <source>
        <strain evidence="3">WH158</strain>
    </source>
</reference>
<gene>
    <name evidence="3" type="ORF">KCG46_00545</name>
</gene>
<dbReference type="GO" id="GO:0016787">
    <property type="term" value="F:hydrolase activity"/>
    <property type="evidence" value="ECO:0007669"/>
    <property type="project" value="InterPro"/>
</dbReference>
<dbReference type="AlphaFoldDB" id="A0A9X1F201"/>
<name>A0A9X1F201_9SPHN</name>